<reference evidence="2" key="1">
    <citation type="journal article" date="2019" name="Int. J. Syst. Evol. Microbiol.">
        <title>The Global Catalogue of Microorganisms (GCM) 10K type strain sequencing project: providing services to taxonomists for standard genome sequencing and annotation.</title>
        <authorList>
            <consortium name="The Broad Institute Genomics Platform"/>
            <consortium name="The Broad Institute Genome Sequencing Center for Infectious Disease"/>
            <person name="Wu L."/>
            <person name="Ma J."/>
        </authorList>
    </citation>
    <scope>NUCLEOTIDE SEQUENCE [LARGE SCALE GENOMIC DNA]</scope>
    <source>
        <strain evidence="2">CGMCC 1.5362</strain>
    </source>
</reference>
<name>A0ABQ2FA41_9MICO</name>
<organism evidence="1 2">
    <name type="scientific">Ornithinimicrobium pekingense</name>
    <dbReference type="NCBI Taxonomy" id="384677"/>
    <lineage>
        <taxon>Bacteria</taxon>
        <taxon>Bacillati</taxon>
        <taxon>Actinomycetota</taxon>
        <taxon>Actinomycetes</taxon>
        <taxon>Micrococcales</taxon>
        <taxon>Ornithinimicrobiaceae</taxon>
        <taxon>Ornithinimicrobium</taxon>
    </lineage>
</organism>
<comment type="caution">
    <text evidence="1">The sequence shown here is derived from an EMBL/GenBank/DDBJ whole genome shotgun (WGS) entry which is preliminary data.</text>
</comment>
<evidence type="ECO:0000313" key="1">
    <source>
        <dbReference type="EMBL" id="GGK76575.1"/>
    </source>
</evidence>
<protein>
    <recommendedName>
        <fullName evidence="3">DUF3710 domain-containing protein</fullName>
    </recommendedName>
</protein>
<accession>A0ABQ2FA41</accession>
<sequence>MRSGFTFLEAADQESIGVSFYARTDSLGRIVIEAIRPGIASGDDELIAKVISSVADGTQWVVSPVPTPRGQVISSLCTSLINLPPSLVAPLDENEDGALDDTSLVEEALGCDGEEANMRRLRFWRLEESLVVAVAPVEGATFLLLQVIDGQGLLTGEVRVSADHHSPPTYYRSRFDPLSSGEQPDEELQSLLSKVRDSLWEGAE</sequence>
<evidence type="ECO:0008006" key="3">
    <source>
        <dbReference type="Google" id="ProtNLM"/>
    </source>
</evidence>
<dbReference type="EMBL" id="BMLB01000005">
    <property type="protein sequence ID" value="GGK76575.1"/>
    <property type="molecule type" value="Genomic_DNA"/>
</dbReference>
<keyword evidence="2" id="KW-1185">Reference proteome</keyword>
<evidence type="ECO:0000313" key="2">
    <source>
        <dbReference type="Proteomes" id="UP000662111"/>
    </source>
</evidence>
<proteinExistence type="predicted"/>
<gene>
    <name evidence="1" type="ORF">GCM10011509_26460</name>
</gene>
<dbReference type="Proteomes" id="UP000662111">
    <property type="component" value="Unassembled WGS sequence"/>
</dbReference>